<dbReference type="AlphaFoldDB" id="A0A6G4W6J5"/>
<feature type="signal peptide" evidence="1">
    <location>
        <begin position="1"/>
        <end position="28"/>
    </location>
</feature>
<evidence type="ECO:0000256" key="1">
    <source>
        <dbReference type="SAM" id="SignalP"/>
    </source>
</evidence>
<evidence type="ECO:0000313" key="2">
    <source>
        <dbReference type="EMBL" id="NGO49873.1"/>
    </source>
</evidence>
<dbReference type="EMBL" id="JAAKZF010000001">
    <property type="protein sequence ID" value="NGO49873.1"/>
    <property type="molecule type" value="Genomic_DNA"/>
</dbReference>
<gene>
    <name evidence="2" type="ORF">G6N73_01560</name>
</gene>
<protein>
    <submittedName>
        <fullName evidence="2">Uncharacterized protein</fullName>
    </submittedName>
</protein>
<evidence type="ECO:0000313" key="3">
    <source>
        <dbReference type="Proteomes" id="UP001642900"/>
    </source>
</evidence>
<name>A0A6G4W6J5_9HYPH</name>
<organism evidence="2 3">
    <name type="scientific">Allomesorhizobium camelthorni</name>
    <dbReference type="NCBI Taxonomy" id="475069"/>
    <lineage>
        <taxon>Bacteria</taxon>
        <taxon>Pseudomonadati</taxon>
        <taxon>Pseudomonadota</taxon>
        <taxon>Alphaproteobacteria</taxon>
        <taxon>Hyphomicrobiales</taxon>
        <taxon>Phyllobacteriaceae</taxon>
        <taxon>Allomesorhizobium</taxon>
    </lineage>
</organism>
<accession>A0A6G4W6J5</accession>
<sequence>MSARGEAWVARTIAALGILASSAAPALAACPMELSVYGERDGVAEINFTPTLNRAVVTNTFRMLIEGDVVLDGIVMWTEAVPRPNGMLMYKCPQGDVTGAELAICTVWQGVIYTSDDKGNIELLPAEGADAPAKLIFPDLARSLQRSAAFDADELSKVPWDVFALKGCQE</sequence>
<reference evidence="2 3" key="1">
    <citation type="submission" date="2020-02" db="EMBL/GenBank/DDBJ databases">
        <title>Genome sequence of strain CCNWXJ40-4.</title>
        <authorList>
            <person name="Gao J."/>
            <person name="Sun J."/>
        </authorList>
    </citation>
    <scope>NUCLEOTIDE SEQUENCE [LARGE SCALE GENOMIC DNA]</scope>
    <source>
        <strain evidence="2 3">CCNWXJ 40-4</strain>
    </source>
</reference>
<proteinExistence type="predicted"/>
<feature type="chain" id="PRO_5026256653" evidence="1">
    <location>
        <begin position="29"/>
        <end position="170"/>
    </location>
</feature>
<keyword evidence="3" id="KW-1185">Reference proteome</keyword>
<dbReference type="PROSITE" id="PS51257">
    <property type="entry name" value="PROKAR_LIPOPROTEIN"/>
    <property type="match status" value="1"/>
</dbReference>
<comment type="caution">
    <text evidence="2">The sequence shown here is derived from an EMBL/GenBank/DDBJ whole genome shotgun (WGS) entry which is preliminary data.</text>
</comment>
<dbReference type="Proteomes" id="UP001642900">
    <property type="component" value="Unassembled WGS sequence"/>
</dbReference>
<keyword evidence="1" id="KW-0732">Signal</keyword>